<name>A0A919SQI7_9ACTN</name>
<sequence>MAMSGETTMPHSGDELGADLVDLWEAGQYQLKPVAQQFRLAAGNLLLTDSVGHNFYRDGKLGGPYGPAKPAFDDFRDAVFEILRTTAENLELTGDAMVLAADEYARTDDVAAKKFQELQPAVEAAHPQDGTPQ</sequence>
<evidence type="ECO:0000313" key="2">
    <source>
        <dbReference type="Proteomes" id="UP000680865"/>
    </source>
</evidence>
<reference evidence="1" key="1">
    <citation type="submission" date="2021-03" db="EMBL/GenBank/DDBJ databases">
        <title>Whole genome shotgun sequence of Actinoplanes consettensis NBRC 14913.</title>
        <authorList>
            <person name="Komaki H."/>
            <person name="Tamura T."/>
        </authorList>
    </citation>
    <scope>NUCLEOTIDE SEQUENCE</scope>
    <source>
        <strain evidence="1">NBRC 14913</strain>
    </source>
</reference>
<keyword evidence="2" id="KW-1185">Reference proteome</keyword>
<dbReference type="EMBL" id="BOQP01000027">
    <property type="protein sequence ID" value="GIM76079.1"/>
    <property type="molecule type" value="Genomic_DNA"/>
</dbReference>
<organism evidence="1 2">
    <name type="scientific">Winogradskya consettensis</name>
    <dbReference type="NCBI Taxonomy" id="113560"/>
    <lineage>
        <taxon>Bacteria</taxon>
        <taxon>Bacillati</taxon>
        <taxon>Actinomycetota</taxon>
        <taxon>Actinomycetes</taxon>
        <taxon>Micromonosporales</taxon>
        <taxon>Micromonosporaceae</taxon>
        <taxon>Winogradskya</taxon>
    </lineage>
</organism>
<dbReference type="Proteomes" id="UP000680865">
    <property type="component" value="Unassembled WGS sequence"/>
</dbReference>
<dbReference type="AlphaFoldDB" id="A0A919SQI7"/>
<protein>
    <submittedName>
        <fullName evidence="1">Uncharacterized protein</fullName>
    </submittedName>
</protein>
<accession>A0A919SQI7</accession>
<proteinExistence type="predicted"/>
<evidence type="ECO:0000313" key="1">
    <source>
        <dbReference type="EMBL" id="GIM76079.1"/>
    </source>
</evidence>
<gene>
    <name evidence="1" type="ORF">Aco04nite_48540</name>
</gene>
<comment type="caution">
    <text evidence="1">The sequence shown here is derived from an EMBL/GenBank/DDBJ whole genome shotgun (WGS) entry which is preliminary data.</text>
</comment>